<accession>A0A4R3V4X9</accession>
<dbReference type="EMBL" id="SMBU01000010">
    <property type="protein sequence ID" value="TCU98632.1"/>
    <property type="molecule type" value="Genomic_DNA"/>
</dbReference>
<dbReference type="AlphaFoldDB" id="A0A4R3V4X9"/>
<evidence type="ECO:0000313" key="2">
    <source>
        <dbReference type="Proteomes" id="UP000295110"/>
    </source>
</evidence>
<comment type="caution">
    <text evidence="1">The sequence shown here is derived from an EMBL/GenBank/DDBJ whole genome shotgun (WGS) entry which is preliminary data.</text>
</comment>
<protein>
    <submittedName>
        <fullName evidence="1">Uncharacterized protein</fullName>
    </submittedName>
</protein>
<name>A0A4R3V4X9_ROSSA</name>
<sequence length="41" mass="4406">MMDRPTSIAFVIRVLPEGEGQPQPVALDASSPLLAALKTER</sequence>
<proteinExistence type="predicted"/>
<organism evidence="1 2">
    <name type="scientific">Roseateles saccharophilus</name>
    <name type="common">Pseudomonas saccharophila</name>
    <dbReference type="NCBI Taxonomy" id="304"/>
    <lineage>
        <taxon>Bacteria</taxon>
        <taxon>Pseudomonadati</taxon>
        <taxon>Pseudomonadota</taxon>
        <taxon>Betaproteobacteria</taxon>
        <taxon>Burkholderiales</taxon>
        <taxon>Sphaerotilaceae</taxon>
        <taxon>Roseateles</taxon>
    </lineage>
</organism>
<keyword evidence="2" id="KW-1185">Reference proteome</keyword>
<evidence type="ECO:0000313" key="1">
    <source>
        <dbReference type="EMBL" id="TCU98632.1"/>
    </source>
</evidence>
<gene>
    <name evidence="1" type="ORF">EV671_101081</name>
</gene>
<dbReference type="Proteomes" id="UP000295110">
    <property type="component" value="Unassembled WGS sequence"/>
</dbReference>
<reference evidence="1 2" key="1">
    <citation type="submission" date="2019-03" db="EMBL/GenBank/DDBJ databases">
        <title>Genomic Encyclopedia of Type Strains, Phase IV (KMG-IV): sequencing the most valuable type-strain genomes for metagenomic binning, comparative biology and taxonomic classification.</title>
        <authorList>
            <person name="Goeker M."/>
        </authorList>
    </citation>
    <scope>NUCLEOTIDE SEQUENCE [LARGE SCALE GENOMIC DNA]</scope>
    <source>
        <strain evidence="1 2">DSM 654</strain>
    </source>
</reference>